<evidence type="ECO:0000313" key="4">
    <source>
        <dbReference type="Proteomes" id="UP000193411"/>
    </source>
</evidence>
<keyword evidence="2" id="KW-0812">Transmembrane</keyword>
<feature type="transmembrane region" description="Helical" evidence="2">
    <location>
        <begin position="49"/>
        <end position="73"/>
    </location>
</feature>
<evidence type="ECO:0000256" key="2">
    <source>
        <dbReference type="SAM" id="Phobius"/>
    </source>
</evidence>
<keyword evidence="2" id="KW-0472">Membrane</keyword>
<keyword evidence="4" id="KW-1185">Reference proteome</keyword>
<evidence type="ECO:0000256" key="1">
    <source>
        <dbReference type="SAM" id="MobiDB-lite"/>
    </source>
</evidence>
<feature type="transmembrane region" description="Helical" evidence="2">
    <location>
        <begin position="137"/>
        <end position="161"/>
    </location>
</feature>
<keyword evidence="2" id="KW-1133">Transmembrane helix</keyword>
<reference evidence="3 4" key="1">
    <citation type="submission" date="2016-07" db="EMBL/GenBank/DDBJ databases">
        <title>Pervasive Adenine N6-methylation of Active Genes in Fungi.</title>
        <authorList>
            <consortium name="DOE Joint Genome Institute"/>
            <person name="Mondo S.J."/>
            <person name="Dannebaum R.O."/>
            <person name="Kuo R.C."/>
            <person name="Labutti K."/>
            <person name="Haridas S."/>
            <person name="Kuo A."/>
            <person name="Salamov A."/>
            <person name="Ahrendt S.R."/>
            <person name="Lipzen A."/>
            <person name="Sullivan W."/>
            <person name="Andreopoulos W.B."/>
            <person name="Clum A."/>
            <person name="Lindquist E."/>
            <person name="Daum C."/>
            <person name="Ramamoorthy G.K."/>
            <person name="Gryganskyi A."/>
            <person name="Culley D."/>
            <person name="Magnuson J.K."/>
            <person name="James T.Y."/>
            <person name="O'Malley M.A."/>
            <person name="Stajich J.E."/>
            <person name="Spatafora J.W."/>
            <person name="Visel A."/>
            <person name="Grigoriev I.V."/>
        </authorList>
    </citation>
    <scope>NUCLEOTIDE SEQUENCE [LARGE SCALE GENOMIC DNA]</scope>
    <source>
        <strain evidence="3 4">PL171</strain>
    </source>
</reference>
<evidence type="ECO:0000313" key="3">
    <source>
        <dbReference type="EMBL" id="ORZ34577.1"/>
    </source>
</evidence>
<sequence length="239" mass="26471">MPDTIPRPARRAPPAAPIPRNRPYCPCFCPCQWIFGLLCPTPLFSYRTLLLLVHGAFALVFGLSCALISLALYMLTSSPDNRVDDNNNTLPDFALWALGAVLVFVNGAFYLSFWAWNGVRSRDYDSLQCTWATVTGLLWAIEVAVAAAAQWGMLGVLAQYLEIVFRDYSMDSAGMPLQLDGDGSESTWASWKWTAFRGLLIVATVKWAQSEQANADAVEGEDEALVSRSPQRRARQVSR</sequence>
<accession>A0A1Y2HJ10</accession>
<name>A0A1Y2HJ10_9FUNG</name>
<feature type="compositionally biased region" description="Basic residues" evidence="1">
    <location>
        <begin position="230"/>
        <end position="239"/>
    </location>
</feature>
<gene>
    <name evidence="3" type="ORF">BCR44DRAFT_39235</name>
</gene>
<proteinExistence type="predicted"/>
<dbReference type="EMBL" id="MCFL01000027">
    <property type="protein sequence ID" value="ORZ34577.1"/>
    <property type="molecule type" value="Genomic_DNA"/>
</dbReference>
<feature type="transmembrane region" description="Helical" evidence="2">
    <location>
        <begin position="93"/>
        <end position="116"/>
    </location>
</feature>
<feature type="region of interest" description="Disordered" evidence="1">
    <location>
        <begin position="214"/>
        <end position="239"/>
    </location>
</feature>
<protein>
    <submittedName>
        <fullName evidence="3">Uncharacterized protein</fullName>
    </submittedName>
</protein>
<dbReference type="Proteomes" id="UP000193411">
    <property type="component" value="Unassembled WGS sequence"/>
</dbReference>
<comment type="caution">
    <text evidence="3">The sequence shown here is derived from an EMBL/GenBank/DDBJ whole genome shotgun (WGS) entry which is preliminary data.</text>
</comment>
<dbReference type="AlphaFoldDB" id="A0A1Y2HJ10"/>
<organism evidence="3 4">
    <name type="scientific">Catenaria anguillulae PL171</name>
    <dbReference type="NCBI Taxonomy" id="765915"/>
    <lineage>
        <taxon>Eukaryota</taxon>
        <taxon>Fungi</taxon>
        <taxon>Fungi incertae sedis</taxon>
        <taxon>Blastocladiomycota</taxon>
        <taxon>Blastocladiomycetes</taxon>
        <taxon>Blastocladiales</taxon>
        <taxon>Catenariaceae</taxon>
        <taxon>Catenaria</taxon>
    </lineage>
</organism>